<evidence type="ECO:0000313" key="3">
    <source>
        <dbReference type="Proteomes" id="UP001066276"/>
    </source>
</evidence>
<evidence type="ECO:0000313" key="2">
    <source>
        <dbReference type="EMBL" id="KAJ1145100.1"/>
    </source>
</evidence>
<evidence type="ECO:0000256" key="1">
    <source>
        <dbReference type="SAM" id="MobiDB-lite"/>
    </source>
</evidence>
<sequence length="171" mass="18897">MVVDNGAMEERDKTLVQNLRLTALYILRLRLALSSLDVIKVPNTTGRVSLTPTNKNRSDEAEIKVAVGRLALSRDGGTGKKKETGSKDSPSQRNDAEEALVCQFLTSYIEDLLGKRSPAVNSAFLTTHDKGEKLKSNTPLETRKSTLYSPIGRTLSKSKTQWRESDEQSCN</sequence>
<dbReference type="Proteomes" id="UP001066276">
    <property type="component" value="Chromosome 6"/>
</dbReference>
<feature type="region of interest" description="Disordered" evidence="1">
    <location>
        <begin position="133"/>
        <end position="171"/>
    </location>
</feature>
<protein>
    <submittedName>
        <fullName evidence="2">Uncharacterized protein</fullName>
    </submittedName>
</protein>
<accession>A0AAV7R382</accession>
<feature type="compositionally biased region" description="Basic and acidic residues" evidence="1">
    <location>
        <begin position="161"/>
        <end position="171"/>
    </location>
</feature>
<reference evidence="2" key="1">
    <citation type="journal article" date="2022" name="bioRxiv">
        <title>Sequencing and chromosome-scale assembly of the giantPleurodeles waltlgenome.</title>
        <authorList>
            <person name="Brown T."/>
            <person name="Elewa A."/>
            <person name="Iarovenko S."/>
            <person name="Subramanian E."/>
            <person name="Araus A.J."/>
            <person name="Petzold A."/>
            <person name="Susuki M."/>
            <person name="Suzuki K.-i.T."/>
            <person name="Hayashi T."/>
            <person name="Toyoda A."/>
            <person name="Oliveira C."/>
            <person name="Osipova E."/>
            <person name="Leigh N.D."/>
            <person name="Simon A."/>
            <person name="Yun M.H."/>
        </authorList>
    </citation>
    <scope>NUCLEOTIDE SEQUENCE</scope>
    <source>
        <strain evidence="2">20211129_DDA</strain>
        <tissue evidence="2">Liver</tissue>
    </source>
</reference>
<keyword evidence="3" id="KW-1185">Reference proteome</keyword>
<dbReference type="EMBL" id="JANPWB010000010">
    <property type="protein sequence ID" value="KAJ1145100.1"/>
    <property type="molecule type" value="Genomic_DNA"/>
</dbReference>
<feature type="region of interest" description="Disordered" evidence="1">
    <location>
        <begin position="71"/>
        <end position="96"/>
    </location>
</feature>
<feature type="compositionally biased region" description="Basic and acidic residues" evidence="1">
    <location>
        <begin position="77"/>
        <end position="86"/>
    </location>
</feature>
<organism evidence="2 3">
    <name type="scientific">Pleurodeles waltl</name>
    <name type="common">Iberian ribbed newt</name>
    <dbReference type="NCBI Taxonomy" id="8319"/>
    <lineage>
        <taxon>Eukaryota</taxon>
        <taxon>Metazoa</taxon>
        <taxon>Chordata</taxon>
        <taxon>Craniata</taxon>
        <taxon>Vertebrata</taxon>
        <taxon>Euteleostomi</taxon>
        <taxon>Amphibia</taxon>
        <taxon>Batrachia</taxon>
        <taxon>Caudata</taxon>
        <taxon>Salamandroidea</taxon>
        <taxon>Salamandridae</taxon>
        <taxon>Pleurodelinae</taxon>
        <taxon>Pleurodeles</taxon>
    </lineage>
</organism>
<proteinExistence type="predicted"/>
<name>A0AAV7R382_PLEWA</name>
<comment type="caution">
    <text evidence="2">The sequence shown here is derived from an EMBL/GenBank/DDBJ whole genome shotgun (WGS) entry which is preliminary data.</text>
</comment>
<feature type="compositionally biased region" description="Polar residues" evidence="1">
    <location>
        <begin position="136"/>
        <end position="148"/>
    </location>
</feature>
<gene>
    <name evidence="2" type="ORF">NDU88_011392</name>
</gene>
<dbReference type="AlphaFoldDB" id="A0AAV7R382"/>